<protein>
    <submittedName>
        <fullName evidence="1">Uncharacterized protein</fullName>
    </submittedName>
</protein>
<proteinExistence type="predicted"/>
<sequence>MKIEMNDFWNGIKETLEGDTALDSKVVAKHNVFNHSLTWFDAKTTTVLQAIEFIDSKNIINAFDQIDLMILVKHENSDGFYCLEFDKGFYQKTKDTIWQFKFCFDTKQYHFSPIEGELLAFAFVDDLPLMRIFNEDEEM</sequence>
<reference evidence="1" key="1">
    <citation type="submission" date="2020-04" db="EMBL/GenBank/DDBJ databases">
        <authorList>
            <person name="Chiriac C."/>
            <person name="Salcher M."/>
            <person name="Ghai R."/>
            <person name="Kavagutti S V."/>
        </authorList>
    </citation>
    <scope>NUCLEOTIDE SEQUENCE</scope>
</reference>
<dbReference type="EMBL" id="LR796437">
    <property type="protein sequence ID" value="CAB4143942.1"/>
    <property type="molecule type" value="Genomic_DNA"/>
</dbReference>
<name>A0A6J5MCB7_9CAUD</name>
<organism evidence="1">
    <name type="scientific">uncultured Caudovirales phage</name>
    <dbReference type="NCBI Taxonomy" id="2100421"/>
    <lineage>
        <taxon>Viruses</taxon>
        <taxon>Duplodnaviria</taxon>
        <taxon>Heunggongvirae</taxon>
        <taxon>Uroviricota</taxon>
        <taxon>Caudoviricetes</taxon>
        <taxon>Peduoviridae</taxon>
        <taxon>Maltschvirus</taxon>
        <taxon>Maltschvirus maltsch</taxon>
    </lineage>
</organism>
<evidence type="ECO:0000313" key="1">
    <source>
        <dbReference type="EMBL" id="CAB4143942.1"/>
    </source>
</evidence>
<accession>A0A6J5MCB7</accession>
<gene>
    <name evidence="1" type="ORF">UFOVP458_8</name>
</gene>